<keyword evidence="6" id="KW-0326">Glycosidase</keyword>
<evidence type="ECO:0000313" key="6">
    <source>
        <dbReference type="EMBL" id="OBR63466.1"/>
    </source>
</evidence>
<accession>A0A1A5YCX3</accession>
<dbReference type="STRING" id="1844972.A7K91_17040"/>
<comment type="caution">
    <text evidence="6">The sequence shown here is derived from an EMBL/GenBank/DDBJ whole genome shotgun (WGS) entry which is preliminary data.</text>
</comment>
<dbReference type="EMBL" id="LYPA01000072">
    <property type="protein sequence ID" value="OBR63466.1"/>
    <property type="molecule type" value="Genomic_DNA"/>
</dbReference>
<keyword evidence="7" id="KW-1185">Reference proteome</keyword>
<dbReference type="InterPro" id="IPR051912">
    <property type="entry name" value="Alkylbase_DNA_Glycosylase/TA"/>
</dbReference>
<reference evidence="6 7" key="1">
    <citation type="submission" date="2016-05" db="EMBL/GenBank/DDBJ databases">
        <title>Paenibacillus oryzae. sp. nov., isolated from the rice root.</title>
        <authorList>
            <person name="Zhang J."/>
            <person name="Zhang X."/>
        </authorList>
    </citation>
    <scope>NUCLEOTIDE SEQUENCE [LARGE SCALE GENOMIC DNA]</scope>
    <source>
        <strain evidence="6 7">1DrF-4</strain>
    </source>
</reference>
<keyword evidence="6" id="KW-0378">Hydrolase</keyword>
<dbReference type="GO" id="GO:0032131">
    <property type="term" value="F:alkylated DNA binding"/>
    <property type="evidence" value="ECO:0007669"/>
    <property type="project" value="TreeGrafter"/>
</dbReference>
<gene>
    <name evidence="6" type="ORF">A7K91_17040</name>
</gene>
<evidence type="ECO:0000259" key="5">
    <source>
        <dbReference type="SMART" id="SM00478"/>
    </source>
</evidence>
<name>A0A1A5YCX3_9BACL</name>
<keyword evidence="4" id="KW-0234">DNA repair</keyword>
<dbReference type="CDD" id="cd00056">
    <property type="entry name" value="ENDO3c"/>
    <property type="match status" value="1"/>
</dbReference>
<dbReference type="PANTHER" id="PTHR43003">
    <property type="entry name" value="DNA-3-METHYLADENINE GLYCOSYLASE"/>
    <property type="match status" value="1"/>
</dbReference>
<evidence type="ECO:0000256" key="4">
    <source>
        <dbReference type="ARBA" id="ARBA00023204"/>
    </source>
</evidence>
<evidence type="ECO:0000313" key="7">
    <source>
        <dbReference type="Proteomes" id="UP000092024"/>
    </source>
</evidence>
<protein>
    <recommendedName>
        <fullName evidence="2">DNA-3-methyladenine glycosylase II</fullName>
        <ecNumber evidence="2">3.2.2.21</ecNumber>
    </recommendedName>
</protein>
<sequence>MLQDKVFRYGAKEIQHLKANDPMLGAAIEQLGSIQRVIMPDAFQALVYAIVGQLISVKAADAIWSRMVQHLGDITSANLAGYDVETIKSCGLTMKKAQTIHHLSTRIEEGSFSMEELKQLPDQEVMALLKGIKGVGRWTAEMVLIHGLERQDIVSFGDAAIRRGMMRLYGLSELDETTFQRYRANYSPYGTVASLYLWALST</sequence>
<dbReference type="OrthoDB" id="9785929at2"/>
<dbReference type="RefSeq" id="WP_068686294.1">
    <property type="nucleotide sequence ID" value="NZ_LYPA01000072.1"/>
</dbReference>
<dbReference type="Gene3D" id="1.10.340.30">
    <property type="entry name" value="Hypothetical protein, domain 2"/>
    <property type="match status" value="1"/>
</dbReference>
<dbReference type="GO" id="GO:0032993">
    <property type="term" value="C:protein-DNA complex"/>
    <property type="evidence" value="ECO:0007669"/>
    <property type="project" value="TreeGrafter"/>
</dbReference>
<dbReference type="SMART" id="SM00478">
    <property type="entry name" value="ENDO3c"/>
    <property type="match status" value="1"/>
</dbReference>
<dbReference type="Gene3D" id="1.10.1670.40">
    <property type="match status" value="1"/>
</dbReference>
<evidence type="ECO:0000256" key="1">
    <source>
        <dbReference type="ARBA" id="ARBA00000086"/>
    </source>
</evidence>
<dbReference type="GO" id="GO:0043916">
    <property type="term" value="F:DNA-7-methylguanine glycosylase activity"/>
    <property type="evidence" value="ECO:0007669"/>
    <property type="project" value="TreeGrafter"/>
</dbReference>
<dbReference type="InterPro" id="IPR011257">
    <property type="entry name" value="DNA_glycosylase"/>
</dbReference>
<evidence type="ECO:0000256" key="3">
    <source>
        <dbReference type="ARBA" id="ARBA00022763"/>
    </source>
</evidence>
<dbReference type="Proteomes" id="UP000092024">
    <property type="component" value="Unassembled WGS sequence"/>
</dbReference>
<dbReference type="PANTHER" id="PTHR43003:SF5">
    <property type="entry name" value="DNA-3-METHYLADENINE GLYCOSYLASE"/>
    <property type="match status" value="1"/>
</dbReference>
<dbReference type="GO" id="GO:0005737">
    <property type="term" value="C:cytoplasm"/>
    <property type="evidence" value="ECO:0007669"/>
    <property type="project" value="TreeGrafter"/>
</dbReference>
<keyword evidence="3" id="KW-0227">DNA damage</keyword>
<dbReference type="EC" id="3.2.2.21" evidence="2"/>
<proteinExistence type="predicted"/>
<dbReference type="GO" id="GO:0006285">
    <property type="term" value="P:base-excision repair, AP site formation"/>
    <property type="evidence" value="ECO:0007669"/>
    <property type="project" value="TreeGrafter"/>
</dbReference>
<dbReference type="InterPro" id="IPR003265">
    <property type="entry name" value="HhH-GPD_domain"/>
</dbReference>
<evidence type="ECO:0000256" key="2">
    <source>
        <dbReference type="ARBA" id="ARBA00012000"/>
    </source>
</evidence>
<feature type="domain" description="HhH-GPD" evidence="5">
    <location>
        <begin position="51"/>
        <end position="202"/>
    </location>
</feature>
<dbReference type="AlphaFoldDB" id="A0A1A5YCX3"/>
<comment type="catalytic activity">
    <reaction evidence="1">
        <text>Hydrolysis of alkylated DNA, releasing 3-methyladenine, 3-methylguanine, 7-methylguanine and 7-methyladenine.</text>
        <dbReference type="EC" id="3.2.2.21"/>
    </reaction>
</comment>
<dbReference type="GO" id="GO:0008725">
    <property type="term" value="F:DNA-3-methyladenine glycosylase activity"/>
    <property type="evidence" value="ECO:0007669"/>
    <property type="project" value="TreeGrafter"/>
</dbReference>
<dbReference type="SUPFAM" id="SSF48150">
    <property type="entry name" value="DNA-glycosylase"/>
    <property type="match status" value="1"/>
</dbReference>
<organism evidence="6 7">
    <name type="scientific">Paenibacillus oryzae</name>
    <dbReference type="NCBI Taxonomy" id="1844972"/>
    <lineage>
        <taxon>Bacteria</taxon>
        <taxon>Bacillati</taxon>
        <taxon>Bacillota</taxon>
        <taxon>Bacilli</taxon>
        <taxon>Bacillales</taxon>
        <taxon>Paenibacillaceae</taxon>
        <taxon>Paenibacillus</taxon>
    </lineage>
</organism>
<dbReference type="Pfam" id="PF00730">
    <property type="entry name" value="HhH-GPD"/>
    <property type="match status" value="1"/>
</dbReference>
<dbReference type="GO" id="GO:0006307">
    <property type="term" value="P:DNA alkylation repair"/>
    <property type="evidence" value="ECO:0007669"/>
    <property type="project" value="TreeGrafter"/>
</dbReference>